<evidence type="ECO:0000313" key="3">
    <source>
        <dbReference type="Proteomes" id="UP001158576"/>
    </source>
</evidence>
<organism evidence="2 3">
    <name type="scientific">Oikopleura dioica</name>
    <name type="common">Tunicate</name>
    <dbReference type="NCBI Taxonomy" id="34765"/>
    <lineage>
        <taxon>Eukaryota</taxon>
        <taxon>Metazoa</taxon>
        <taxon>Chordata</taxon>
        <taxon>Tunicata</taxon>
        <taxon>Appendicularia</taxon>
        <taxon>Copelata</taxon>
        <taxon>Oikopleuridae</taxon>
        <taxon>Oikopleura</taxon>
    </lineage>
</organism>
<keyword evidence="3" id="KW-1185">Reference proteome</keyword>
<keyword evidence="1" id="KW-1133">Transmembrane helix</keyword>
<reference evidence="2 3" key="1">
    <citation type="submission" date="2021-04" db="EMBL/GenBank/DDBJ databases">
        <authorList>
            <person name="Bliznina A."/>
        </authorList>
    </citation>
    <scope>NUCLEOTIDE SEQUENCE [LARGE SCALE GENOMIC DNA]</scope>
</reference>
<proteinExistence type="predicted"/>
<name>A0ABN7SSV2_OIKDI</name>
<gene>
    <name evidence="2" type="ORF">OKIOD_LOCUS11577</name>
</gene>
<keyword evidence="1" id="KW-0812">Transmembrane</keyword>
<evidence type="ECO:0000256" key="1">
    <source>
        <dbReference type="SAM" id="Phobius"/>
    </source>
</evidence>
<protein>
    <submittedName>
        <fullName evidence="2">Oidioi.mRNA.OKI2018_I69.chr1.g2812.t1.cds</fullName>
    </submittedName>
</protein>
<dbReference type="EMBL" id="OU015566">
    <property type="protein sequence ID" value="CAG5106373.1"/>
    <property type="molecule type" value="Genomic_DNA"/>
</dbReference>
<sequence>MMISVSKLRKISAARISQINHERRYLRSLAFSVGISLLFFLPKMIVGLWMVFCAEECTNYVPSGNENQELFFANY</sequence>
<feature type="transmembrane region" description="Helical" evidence="1">
    <location>
        <begin position="29"/>
        <end position="52"/>
    </location>
</feature>
<dbReference type="Proteomes" id="UP001158576">
    <property type="component" value="Chromosome 1"/>
</dbReference>
<accession>A0ABN7SSV2</accession>
<keyword evidence="1" id="KW-0472">Membrane</keyword>
<evidence type="ECO:0000313" key="2">
    <source>
        <dbReference type="EMBL" id="CAG5106373.1"/>
    </source>
</evidence>